<dbReference type="Proteomes" id="UP001346149">
    <property type="component" value="Unassembled WGS sequence"/>
</dbReference>
<feature type="compositionally biased region" description="Acidic residues" evidence="4">
    <location>
        <begin position="72"/>
        <end position="105"/>
    </location>
</feature>
<dbReference type="InterPro" id="IPR002110">
    <property type="entry name" value="Ankyrin_rpt"/>
</dbReference>
<name>A0AAN7MJ62_TRANT</name>
<dbReference type="InterPro" id="IPR036770">
    <property type="entry name" value="Ankyrin_rpt-contain_sf"/>
</dbReference>
<dbReference type="Gene3D" id="1.25.40.20">
    <property type="entry name" value="Ankyrin repeat-containing domain"/>
    <property type="match status" value="2"/>
</dbReference>
<accession>A0AAN7MJ62</accession>
<proteinExistence type="predicted"/>
<dbReference type="AlphaFoldDB" id="A0AAN7MJ62"/>
<evidence type="ECO:0000313" key="6">
    <source>
        <dbReference type="Proteomes" id="UP001346149"/>
    </source>
</evidence>
<evidence type="ECO:0008006" key="7">
    <source>
        <dbReference type="Google" id="ProtNLM"/>
    </source>
</evidence>
<evidence type="ECO:0000256" key="1">
    <source>
        <dbReference type="ARBA" id="ARBA00022737"/>
    </source>
</evidence>
<feature type="region of interest" description="Disordered" evidence="4">
    <location>
        <begin position="57"/>
        <end position="123"/>
    </location>
</feature>
<dbReference type="PANTHER" id="PTHR24171">
    <property type="entry name" value="ANKYRIN REPEAT DOMAIN-CONTAINING PROTEIN 39-RELATED"/>
    <property type="match status" value="1"/>
</dbReference>
<dbReference type="EMBL" id="JAXQNO010000001">
    <property type="protein sequence ID" value="KAK4805016.1"/>
    <property type="molecule type" value="Genomic_DNA"/>
</dbReference>
<reference evidence="5 6" key="1">
    <citation type="journal article" date="2023" name="Hortic Res">
        <title>Pangenome of water caltrop reveals structural variations and asymmetric subgenome divergence after allopolyploidization.</title>
        <authorList>
            <person name="Zhang X."/>
            <person name="Chen Y."/>
            <person name="Wang L."/>
            <person name="Yuan Y."/>
            <person name="Fang M."/>
            <person name="Shi L."/>
            <person name="Lu R."/>
            <person name="Comes H.P."/>
            <person name="Ma Y."/>
            <person name="Chen Y."/>
            <person name="Huang G."/>
            <person name="Zhou Y."/>
            <person name="Zheng Z."/>
            <person name="Qiu Y."/>
        </authorList>
    </citation>
    <scope>NUCLEOTIDE SEQUENCE [LARGE SCALE GENOMIC DNA]</scope>
    <source>
        <strain evidence="5">F231</strain>
    </source>
</reference>
<dbReference type="SMART" id="SM00248">
    <property type="entry name" value="ANK"/>
    <property type="match status" value="4"/>
</dbReference>
<dbReference type="PROSITE" id="PS50297">
    <property type="entry name" value="ANK_REP_REGION"/>
    <property type="match status" value="3"/>
</dbReference>
<dbReference type="PROSITE" id="PS50088">
    <property type="entry name" value="ANK_REPEAT"/>
    <property type="match status" value="4"/>
</dbReference>
<feature type="repeat" description="ANK" evidence="3">
    <location>
        <begin position="157"/>
        <end position="189"/>
    </location>
</feature>
<keyword evidence="1" id="KW-0677">Repeat</keyword>
<sequence length="327" mass="36557">MMKVSSPAIKSSNFQCLLLPTLFPATANLMCNVKPLSSPIRGKLGLHVPRTPWKTLNRASPLRTQQQLGVWEEPDEGSDSEYEDEKDGSELDENDMDFESDWEQDADSRSNIATTDSSSANDYEEDLVKEVELLLGPEERAILQDNATPNLDKISTGKWVPLHTLALAGQIPFIDRLLESGVHIDMVDKDGCTALHKAIFGKKEAVVSHLLRKGANPHVRDGDGATPLHYAVQVRAIQTVKLLIKYEVDVNVADDDGWTPLHIAMQSRNRDLGKILLAYGADRTRRNKVNRIKFYVVGDNGYIENSLITKDTDIACFRVLPIFFMRT</sequence>
<feature type="repeat" description="ANK" evidence="3">
    <location>
        <begin position="190"/>
        <end position="222"/>
    </location>
</feature>
<dbReference type="Pfam" id="PF12796">
    <property type="entry name" value="Ank_2"/>
    <property type="match status" value="1"/>
</dbReference>
<keyword evidence="2 3" id="KW-0040">ANK repeat</keyword>
<keyword evidence="6" id="KW-1185">Reference proteome</keyword>
<feature type="repeat" description="ANK" evidence="3">
    <location>
        <begin position="223"/>
        <end position="255"/>
    </location>
</feature>
<evidence type="ECO:0000256" key="2">
    <source>
        <dbReference type="ARBA" id="ARBA00023043"/>
    </source>
</evidence>
<dbReference type="SUPFAM" id="SSF48403">
    <property type="entry name" value="Ankyrin repeat"/>
    <property type="match status" value="1"/>
</dbReference>
<gene>
    <name evidence="5" type="ORF">SAY86_004833</name>
</gene>
<evidence type="ECO:0000256" key="3">
    <source>
        <dbReference type="PROSITE-ProRule" id="PRU00023"/>
    </source>
</evidence>
<evidence type="ECO:0000313" key="5">
    <source>
        <dbReference type="EMBL" id="KAK4805016.1"/>
    </source>
</evidence>
<protein>
    <recommendedName>
        <fullName evidence="7">Ankyrin repeat domain-containing protein EMB506, chloroplastic</fullName>
    </recommendedName>
</protein>
<feature type="compositionally biased region" description="Polar residues" evidence="4">
    <location>
        <begin position="109"/>
        <end position="121"/>
    </location>
</feature>
<comment type="caution">
    <text evidence="5">The sequence shown here is derived from an EMBL/GenBank/DDBJ whole genome shotgun (WGS) entry which is preliminary data.</text>
</comment>
<evidence type="ECO:0000256" key="4">
    <source>
        <dbReference type="SAM" id="MobiDB-lite"/>
    </source>
</evidence>
<organism evidence="5 6">
    <name type="scientific">Trapa natans</name>
    <name type="common">Water chestnut</name>
    <dbReference type="NCBI Taxonomy" id="22666"/>
    <lineage>
        <taxon>Eukaryota</taxon>
        <taxon>Viridiplantae</taxon>
        <taxon>Streptophyta</taxon>
        <taxon>Embryophyta</taxon>
        <taxon>Tracheophyta</taxon>
        <taxon>Spermatophyta</taxon>
        <taxon>Magnoliopsida</taxon>
        <taxon>eudicotyledons</taxon>
        <taxon>Gunneridae</taxon>
        <taxon>Pentapetalae</taxon>
        <taxon>rosids</taxon>
        <taxon>malvids</taxon>
        <taxon>Myrtales</taxon>
        <taxon>Lythraceae</taxon>
        <taxon>Trapa</taxon>
    </lineage>
</organism>
<feature type="repeat" description="ANK" evidence="3">
    <location>
        <begin position="256"/>
        <end position="288"/>
    </location>
</feature>